<name>Q5SMR7_ORYSJ</name>
<reference evidence="5" key="2">
    <citation type="journal article" date="2005" name="Nature">
        <title>The map-based sequence of the rice genome.</title>
        <authorList>
            <consortium name="International rice genome sequencing project (IRGSP)"/>
            <person name="Matsumoto T."/>
            <person name="Wu J."/>
            <person name="Kanamori H."/>
            <person name="Katayose Y."/>
            <person name="Fujisawa M."/>
            <person name="Namiki N."/>
            <person name="Mizuno H."/>
            <person name="Yamamoto K."/>
            <person name="Antonio B.A."/>
            <person name="Baba T."/>
            <person name="Sakata K."/>
            <person name="Nagamura Y."/>
            <person name="Aoki H."/>
            <person name="Arikawa K."/>
            <person name="Arita K."/>
            <person name="Bito T."/>
            <person name="Chiden Y."/>
            <person name="Fujitsuka N."/>
            <person name="Fukunaka R."/>
            <person name="Hamada M."/>
            <person name="Harada C."/>
            <person name="Hayashi A."/>
            <person name="Hijishita S."/>
            <person name="Honda M."/>
            <person name="Hosokawa S."/>
            <person name="Ichikawa Y."/>
            <person name="Idonuma A."/>
            <person name="Iijima M."/>
            <person name="Ikeda M."/>
            <person name="Ikeno M."/>
            <person name="Ito K."/>
            <person name="Ito S."/>
            <person name="Ito T."/>
            <person name="Ito Y."/>
            <person name="Ito Y."/>
            <person name="Iwabuchi A."/>
            <person name="Kamiya K."/>
            <person name="Karasawa W."/>
            <person name="Kurita K."/>
            <person name="Katagiri S."/>
            <person name="Kikuta A."/>
            <person name="Kobayashi H."/>
            <person name="Kobayashi N."/>
            <person name="Machita K."/>
            <person name="Maehara T."/>
            <person name="Masukawa M."/>
            <person name="Mizubayashi T."/>
            <person name="Mukai Y."/>
            <person name="Nagasaki H."/>
            <person name="Nagata Y."/>
            <person name="Naito S."/>
            <person name="Nakashima M."/>
            <person name="Nakama Y."/>
            <person name="Nakamichi Y."/>
            <person name="Nakamura M."/>
            <person name="Meguro A."/>
            <person name="Negishi M."/>
            <person name="Ohta I."/>
            <person name="Ohta T."/>
            <person name="Okamoto M."/>
            <person name="Ono N."/>
            <person name="Saji S."/>
            <person name="Sakaguchi M."/>
            <person name="Sakai K."/>
            <person name="Shibata M."/>
            <person name="Shimokawa T."/>
            <person name="Song J."/>
            <person name="Takazaki Y."/>
            <person name="Terasawa K."/>
            <person name="Tsugane M."/>
            <person name="Tsuji K."/>
            <person name="Ueda S."/>
            <person name="Waki K."/>
            <person name="Yamagata H."/>
            <person name="Yamamoto M."/>
            <person name="Yamamoto S."/>
            <person name="Yamane H."/>
            <person name="Yoshiki S."/>
            <person name="Yoshihara R."/>
            <person name="Yukawa K."/>
            <person name="Zhong H."/>
            <person name="Yano M."/>
            <person name="Yuan Q."/>
            <person name="Ouyang S."/>
            <person name="Liu J."/>
            <person name="Jones K.M."/>
            <person name="Gansberger K."/>
            <person name="Moffat K."/>
            <person name="Hill J."/>
            <person name="Bera J."/>
            <person name="Fadrosh D."/>
            <person name="Jin S."/>
            <person name="Johri S."/>
            <person name="Kim M."/>
            <person name="Overton L."/>
            <person name="Reardon M."/>
            <person name="Tsitrin T."/>
            <person name="Vuong H."/>
            <person name="Weaver B."/>
            <person name="Ciecko A."/>
            <person name="Tallon L."/>
            <person name="Jackson J."/>
            <person name="Pai G."/>
            <person name="Aken S.V."/>
            <person name="Utterback T."/>
            <person name="Reidmuller S."/>
            <person name="Feldblyum T."/>
            <person name="Hsiao J."/>
            <person name="Zismann V."/>
            <person name="Iobst S."/>
            <person name="de Vazeille A.R."/>
            <person name="Buell C.R."/>
            <person name="Ying K."/>
            <person name="Li Y."/>
            <person name="Lu T."/>
            <person name="Huang Y."/>
            <person name="Zhao Q."/>
            <person name="Feng Q."/>
            <person name="Zhang L."/>
            <person name="Zhu J."/>
            <person name="Weng Q."/>
            <person name="Mu J."/>
            <person name="Lu Y."/>
            <person name="Fan D."/>
            <person name="Liu Y."/>
            <person name="Guan J."/>
            <person name="Zhang Y."/>
            <person name="Yu S."/>
            <person name="Liu X."/>
            <person name="Zhang Y."/>
            <person name="Hong G."/>
            <person name="Han B."/>
            <person name="Choisne N."/>
            <person name="Demange N."/>
            <person name="Orjeda G."/>
            <person name="Samain S."/>
            <person name="Cattolico L."/>
            <person name="Pelletier E."/>
            <person name="Couloux A."/>
            <person name="Segurens B."/>
            <person name="Wincker P."/>
            <person name="D'Hont A."/>
            <person name="Scarpelli C."/>
            <person name="Weissenbach J."/>
            <person name="Salanoubat M."/>
            <person name="Quetier F."/>
            <person name="Yu Y."/>
            <person name="Kim H.R."/>
            <person name="Rambo T."/>
            <person name="Currie J."/>
            <person name="Collura K."/>
            <person name="Luo M."/>
            <person name="Yang T."/>
            <person name="Ammiraju J.S.S."/>
            <person name="Engler F."/>
            <person name="Soderlund C."/>
            <person name="Wing R.A."/>
            <person name="Palmer L.E."/>
            <person name="de la Bastide M."/>
            <person name="Spiegel L."/>
            <person name="Nascimento L."/>
            <person name="Zutavern T."/>
            <person name="O'Shaughnessy A."/>
            <person name="Dike S."/>
            <person name="Dedhia N."/>
            <person name="Preston R."/>
            <person name="Balija V."/>
            <person name="McCombie W.R."/>
            <person name="Chow T."/>
            <person name="Chen H."/>
            <person name="Chung M."/>
            <person name="Chen C."/>
            <person name="Shaw J."/>
            <person name="Wu H."/>
            <person name="Hsiao K."/>
            <person name="Chao Y."/>
            <person name="Chu M."/>
            <person name="Cheng C."/>
            <person name="Hour A."/>
            <person name="Lee P."/>
            <person name="Lin S."/>
            <person name="Lin Y."/>
            <person name="Liou J."/>
            <person name="Liu S."/>
            <person name="Hsing Y."/>
            <person name="Raghuvanshi S."/>
            <person name="Mohanty A."/>
            <person name="Bharti A.K."/>
            <person name="Gaur A."/>
            <person name="Gupta V."/>
            <person name="Kumar D."/>
            <person name="Ravi V."/>
            <person name="Vij S."/>
            <person name="Kapur A."/>
            <person name="Khurana P."/>
            <person name="Khurana P."/>
            <person name="Khurana J.P."/>
            <person name="Tyagi A.K."/>
            <person name="Gaikwad K."/>
            <person name="Singh A."/>
            <person name="Dalal V."/>
            <person name="Srivastava S."/>
            <person name="Dixit A."/>
            <person name="Pal A.K."/>
            <person name="Ghazi I.A."/>
            <person name="Yadav M."/>
            <person name="Pandit A."/>
            <person name="Bhargava A."/>
            <person name="Sureshbabu K."/>
            <person name="Batra K."/>
            <person name="Sharma T.R."/>
            <person name="Mohapatra T."/>
            <person name="Singh N.K."/>
            <person name="Messing J."/>
            <person name="Nelson A.B."/>
            <person name="Fuks G."/>
            <person name="Kavchok S."/>
            <person name="Keizer G."/>
            <person name="Linton E."/>
            <person name="Llaca V."/>
            <person name="Song R."/>
            <person name="Tanyolac B."/>
            <person name="Young S."/>
            <person name="Ho-Il K."/>
            <person name="Hahn J.H."/>
            <person name="Sangsakoo G."/>
            <person name="Vanavichit A."/>
            <person name="de Mattos Luiz.A.T."/>
            <person name="Zimmer P.D."/>
            <person name="Malone G."/>
            <person name="Dellagostin O."/>
            <person name="de Oliveira A.C."/>
            <person name="Bevan M."/>
            <person name="Bancroft I."/>
            <person name="Minx P."/>
            <person name="Cordum H."/>
            <person name="Wilson R."/>
            <person name="Cheng Z."/>
            <person name="Jin W."/>
            <person name="Jiang J."/>
            <person name="Leong S.A."/>
            <person name="Iwama H."/>
            <person name="Gojobori T."/>
            <person name="Itoh T."/>
            <person name="Niimura Y."/>
            <person name="Fujii Y."/>
            <person name="Habara T."/>
            <person name="Sakai H."/>
            <person name="Sato Y."/>
            <person name="Wilson G."/>
            <person name="Kumar K."/>
            <person name="McCouch S."/>
            <person name="Juretic N."/>
            <person name="Hoen D."/>
            <person name="Wright S."/>
            <person name="Bruskiewich R."/>
            <person name="Bureau T."/>
            <person name="Miyao A."/>
            <person name="Hirochika H."/>
            <person name="Nishikawa T."/>
            <person name="Kadowaki K."/>
            <person name="Sugiura M."/>
            <person name="Burr B."/>
            <person name="Sasaki T."/>
        </authorList>
    </citation>
    <scope>NUCLEOTIDE SEQUENCE [LARGE SCALE GENOMIC DNA]</scope>
    <source>
        <strain evidence="5">cv. Nipponbare</strain>
    </source>
</reference>
<evidence type="ECO:0000313" key="2">
    <source>
        <dbReference type="EMBL" id="BAD72359.1"/>
    </source>
</evidence>
<sequence length="103" mass="11165">MTPAMTSPTAAAARRGRRLERRTLTGERRRYGTNGGHQRVADGTANSPTTKATADDQRTATATSERADEDGDDLATTTATFPSDGDGWNDGGARLERRRRRQS</sequence>
<organism evidence="3">
    <name type="scientific">Oryza sativa subsp. japonica</name>
    <name type="common">Rice</name>
    <dbReference type="NCBI Taxonomy" id="39947"/>
    <lineage>
        <taxon>Eukaryota</taxon>
        <taxon>Viridiplantae</taxon>
        <taxon>Streptophyta</taxon>
        <taxon>Embryophyta</taxon>
        <taxon>Tracheophyta</taxon>
        <taxon>Spermatophyta</taxon>
        <taxon>Magnoliopsida</taxon>
        <taxon>Liliopsida</taxon>
        <taxon>Poales</taxon>
        <taxon>Poaceae</taxon>
        <taxon>BOP clade</taxon>
        <taxon>Oryzoideae</taxon>
        <taxon>Oryzeae</taxon>
        <taxon>Oryzinae</taxon>
        <taxon>Oryza</taxon>
        <taxon>Oryza sativa</taxon>
    </lineage>
</organism>
<dbReference type="EMBL" id="AP004364">
    <property type="protein sequence ID" value="BAD72487.1"/>
    <property type="molecule type" value="Genomic_DNA"/>
</dbReference>
<reference evidence="3" key="1">
    <citation type="journal article" date="2002" name="Nature">
        <title>The genome sequence and structure of rice chromosome 1.</title>
        <authorList>
            <person name="Sasaki T."/>
            <person name="Matsumoto T."/>
            <person name="Yamamoto K."/>
            <person name="Sakata K."/>
            <person name="Baba T."/>
            <person name="Katayose Y."/>
            <person name="Wu J."/>
            <person name="Niimura Y."/>
            <person name="Cheng Z."/>
            <person name="Nagamura Y."/>
            <person name="Antonio B.A."/>
            <person name="Kanamori H."/>
            <person name="Hosokawa S."/>
            <person name="Masukawa M."/>
            <person name="Arikawa K."/>
            <person name="Chiden Y."/>
            <person name="Hayashi M."/>
            <person name="Okamoto M."/>
            <person name="Ando T."/>
            <person name="Aoki H."/>
            <person name="Arita K."/>
            <person name="Hamada M."/>
            <person name="Harada C."/>
            <person name="Hijishita S."/>
            <person name="Honda M."/>
            <person name="Ichikawa Y."/>
            <person name="Idonuma A."/>
            <person name="Iijima M."/>
            <person name="Ikeda M."/>
            <person name="Ikeno M."/>
            <person name="Itoh S."/>
            <person name="Itoh T."/>
            <person name="Itoh Y."/>
            <person name="Itoh Y."/>
            <person name="Iwabuchi A."/>
            <person name="Kamiya K."/>
            <person name="Karasawa W."/>
            <person name="Katagiri S."/>
            <person name="Kikuta A."/>
            <person name="Kobayashi N."/>
            <person name="Kono I."/>
            <person name="Machita K."/>
            <person name="Maehara T."/>
            <person name="Mizuno H."/>
            <person name="Mizubayashi T."/>
            <person name="Mukai Y."/>
            <person name="Nagasaki H."/>
            <person name="Nakashima M."/>
            <person name="Nakama Y."/>
            <person name="Nakamichi Y."/>
            <person name="Nakamura M."/>
            <person name="Namiki N."/>
            <person name="Negishi M."/>
            <person name="Ohta I."/>
            <person name="Ono N."/>
            <person name="Saji S."/>
            <person name="Sakai K."/>
            <person name="Shibata M."/>
            <person name="Shimokawa T."/>
            <person name="Shomura A."/>
            <person name="Song J."/>
            <person name="Takazaki Y."/>
            <person name="Terasawa K."/>
            <person name="Tsuji K."/>
            <person name="Waki K."/>
            <person name="Yamagata H."/>
            <person name="Yamane H."/>
            <person name="Yoshiki S."/>
            <person name="Yoshihara R."/>
            <person name="Yukawa K."/>
            <person name="Zhong H."/>
            <person name="Iwama H."/>
            <person name="Endo T."/>
            <person name="Ito H."/>
            <person name="Hahn J.H."/>
            <person name="Kim H.I."/>
            <person name="Eun M.Y."/>
            <person name="Yano M."/>
            <person name="Jiang J."/>
            <person name="Gojobori T."/>
        </authorList>
    </citation>
    <scope>NUCLEOTIDE SEQUENCE</scope>
</reference>
<dbReference type="Proteomes" id="UP000000763">
    <property type="component" value="Chromosome 1"/>
</dbReference>
<accession>Q5SMR7</accession>
<evidence type="ECO:0000313" key="4">
    <source>
        <dbReference type="EMBL" id="BAD72487.1"/>
    </source>
</evidence>
<reference evidence="5" key="3">
    <citation type="journal article" date="2008" name="Nucleic Acids Res.">
        <title>The rice annotation project database (RAP-DB): 2008 update.</title>
        <authorList>
            <consortium name="The rice annotation project (RAP)"/>
        </authorList>
    </citation>
    <scope>GENOME REANNOTATION</scope>
    <source>
        <strain evidence="5">cv. Nipponbare</strain>
    </source>
</reference>
<evidence type="ECO:0000256" key="1">
    <source>
        <dbReference type="SAM" id="MobiDB-lite"/>
    </source>
</evidence>
<accession>Q5SMS0</accession>
<dbReference type="EMBL" id="AP004364">
    <property type="protein sequence ID" value="BAD72486.1"/>
    <property type="molecule type" value="Genomic_DNA"/>
</dbReference>
<feature type="region of interest" description="Disordered" evidence="1">
    <location>
        <begin position="1"/>
        <end position="103"/>
    </location>
</feature>
<evidence type="ECO:0000313" key="3">
    <source>
        <dbReference type="EMBL" id="BAD72486.1"/>
    </source>
</evidence>
<dbReference type="EMBL" id="AP003284">
    <property type="protein sequence ID" value="BAD72359.1"/>
    <property type="molecule type" value="Genomic_DNA"/>
</dbReference>
<feature type="compositionally biased region" description="Low complexity" evidence="1">
    <location>
        <begin position="1"/>
        <end position="13"/>
    </location>
</feature>
<feature type="compositionally biased region" description="Basic and acidic residues" evidence="1">
    <location>
        <begin position="21"/>
        <end position="30"/>
    </location>
</feature>
<dbReference type="AlphaFoldDB" id="Q5SMR7"/>
<proteinExistence type="predicted"/>
<evidence type="ECO:0000313" key="5">
    <source>
        <dbReference type="Proteomes" id="UP000000763"/>
    </source>
</evidence>
<gene>
    <name evidence="3" type="ORF">P0445H04.24</name>
    <name evidence="4" type="ORF">P0445H04.26</name>
    <name evidence="2" type="ORF">P0671D01.1</name>
</gene>
<dbReference type="Proteomes" id="UP000817658">
    <property type="component" value="Chromosome 1"/>
</dbReference>
<protein>
    <submittedName>
        <fullName evidence="3">Calcineurin B-like protein</fullName>
    </submittedName>
</protein>